<feature type="compositionally biased region" description="Low complexity" evidence="1">
    <location>
        <begin position="238"/>
        <end position="249"/>
    </location>
</feature>
<proteinExistence type="predicted"/>
<dbReference type="Proteomes" id="UP001307760">
    <property type="component" value="Unassembled WGS sequence"/>
</dbReference>
<dbReference type="EMBL" id="JAZBJP010000004">
    <property type="protein sequence ID" value="MEE4420243.1"/>
    <property type="molecule type" value="Genomic_DNA"/>
</dbReference>
<feature type="region of interest" description="Disordered" evidence="1">
    <location>
        <begin position="188"/>
        <end position="249"/>
    </location>
</feature>
<evidence type="ECO:0000256" key="1">
    <source>
        <dbReference type="SAM" id="MobiDB-lite"/>
    </source>
</evidence>
<reference evidence="2 3" key="1">
    <citation type="submission" date="2023-12" db="EMBL/GenBank/DDBJ databases">
        <title>30 novel species of actinomycetes from the DSMZ collection.</title>
        <authorList>
            <person name="Nouioui I."/>
        </authorList>
    </citation>
    <scope>NUCLEOTIDE SEQUENCE [LARGE SCALE GENOMIC DNA]</scope>
    <source>
        <strain evidence="2 3">DSM 41528</strain>
    </source>
</reference>
<protein>
    <submittedName>
        <fullName evidence="2">Uncharacterized protein</fullName>
    </submittedName>
</protein>
<dbReference type="RefSeq" id="WP_330821636.1">
    <property type="nucleotide sequence ID" value="NZ_JAZBJP010000004.1"/>
</dbReference>
<gene>
    <name evidence="2" type="ORF">V2J85_12845</name>
</gene>
<organism evidence="2 3">
    <name type="scientific">Streptomyces bugieae</name>
    <dbReference type="NCBI Taxonomy" id="3098223"/>
    <lineage>
        <taxon>Bacteria</taxon>
        <taxon>Bacillati</taxon>
        <taxon>Actinomycetota</taxon>
        <taxon>Actinomycetes</taxon>
        <taxon>Kitasatosporales</taxon>
        <taxon>Streptomycetaceae</taxon>
        <taxon>Streptomyces</taxon>
    </lineage>
</organism>
<accession>A0ABU7NMW8</accession>
<evidence type="ECO:0000313" key="2">
    <source>
        <dbReference type="EMBL" id="MEE4420243.1"/>
    </source>
</evidence>
<keyword evidence="3" id="KW-1185">Reference proteome</keyword>
<name>A0ABU7NMW8_9ACTN</name>
<comment type="caution">
    <text evidence="2">The sequence shown here is derived from an EMBL/GenBank/DDBJ whole genome shotgun (WGS) entry which is preliminary data.</text>
</comment>
<sequence length="249" mass="25310">MAERTNLPVEPEELAAQLPADVLSHPLALRTFLAHTADVPAALLVRPGLPSDVLSARKLVSTAVARLPAVHRKALAHAAVLDRVALADLLAAGMALPPWFTLALSDLVPRCLVVQVAGGVEVPQLVVQALDDVEPGARRAALHEILTELAGLAAGAESDALVSLVGMLAPMARVSAETAAPTRTDAACSHCAASGPGPGRAPVPPLSWISRSPSPAADGRPVCRPHEAGGEVGPQGLSRRSPSSGPGAA</sequence>
<evidence type="ECO:0000313" key="3">
    <source>
        <dbReference type="Proteomes" id="UP001307760"/>
    </source>
</evidence>